<feature type="transmembrane region" description="Helical" evidence="2">
    <location>
        <begin position="20"/>
        <end position="41"/>
    </location>
</feature>
<evidence type="ECO:0000313" key="4">
    <source>
        <dbReference type="Proteomes" id="UP000649617"/>
    </source>
</evidence>
<keyword evidence="2" id="KW-0472">Membrane</keyword>
<dbReference type="GO" id="GO:0043682">
    <property type="term" value="F:P-type divalent copper transporter activity"/>
    <property type="evidence" value="ECO:0007669"/>
    <property type="project" value="TreeGrafter"/>
</dbReference>
<dbReference type="AlphaFoldDB" id="A0A812PEK8"/>
<keyword evidence="4" id="KW-1185">Reference proteome</keyword>
<keyword evidence="1" id="KW-1278">Translocase</keyword>
<dbReference type="PANTHER" id="PTHR43520:SF8">
    <property type="entry name" value="P-TYPE CU(+) TRANSPORTER"/>
    <property type="match status" value="1"/>
</dbReference>
<proteinExistence type="predicted"/>
<feature type="non-terminal residue" evidence="3">
    <location>
        <position position="78"/>
    </location>
</feature>
<feature type="transmembrane region" description="Helical" evidence="2">
    <location>
        <begin position="47"/>
        <end position="68"/>
    </location>
</feature>
<name>A0A812PEK8_SYMPI</name>
<sequence>DVVTALHLSSAIFRRIQLNFLFSLGYNCLSIPLAAGLFFAITGRPLAPFVSGFAMALSSVSVTEIAFLSRSEAQMSIA</sequence>
<gene>
    <name evidence="3" type="primary">HMA5</name>
    <name evidence="3" type="ORF">SPIL2461_LOCUS7737</name>
</gene>
<organism evidence="3 4">
    <name type="scientific">Symbiodinium pilosum</name>
    <name type="common">Dinoflagellate</name>
    <dbReference type="NCBI Taxonomy" id="2952"/>
    <lineage>
        <taxon>Eukaryota</taxon>
        <taxon>Sar</taxon>
        <taxon>Alveolata</taxon>
        <taxon>Dinophyceae</taxon>
        <taxon>Suessiales</taxon>
        <taxon>Symbiodiniaceae</taxon>
        <taxon>Symbiodinium</taxon>
    </lineage>
</organism>
<evidence type="ECO:0000313" key="3">
    <source>
        <dbReference type="EMBL" id="CAE7332199.1"/>
    </source>
</evidence>
<dbReference type="EMBL" id="CAJNIZ010012259">
    <property type="protein sequence ID" value="CAE7332199.1"/>
    <property type="molecule type" value="Genomic_DNA"/>
</dbReference>
<keyword evidence="2" id="KW-0812">Transmembrane</keyword>
<reference evidence="3" key="1">
    <citation type="submission" date="2021-02" db="EMBL/GenBank/DDBJ databases">
        <authorList>
            <person name="Dougan E. K."/>
            <person name="Rhodes N."/>
            <person name="Thang M."/>
            <person name="Chan C."/>
        </authorList>
    </citation>
    <scope>NUCLEOTIDE SEQUENCE</scope>
</reference>
<dbReference type="OrthoDB" id="410389at2759"/>
<dbReference type="GO" id="GO:0016020">
    <property type="term" value="C:membrane"/>
    <property type="evidence" value="ECO:0007669"/>
    <property type="project" value="TreeGrafter"/>
</dbReference>
<dbReference type="PANTHER" id="PTHR43520">
    <property type="entry name" value="ATP7, ISOFORM B"/>
    <property type="match status" value="1"/>
</dbReference>
<evidence type="ECO:0000256" key="2">
    <source>
        <dbReference type="SAM" id="Phobius"/>
    </source>
</evidence>
<dbReference type="GO" id="GO:0055070">
    <property type="term" value="P:copper ion homeostasis"/>
    <property type="evidence" value="ECO:0007669"/>
    <property type="project" value="TreeGrafter"/>
</dbReference>
<protein>
    <submittedName>
        <fullName evidence="3">HMA5 protein</fullName>
    </submittedName>
</protein>
<comment type="caution">
    <text evidence="3">The sequence shown here is derived from an EMBL/GenBank/DDBJ whole genome shotgun (WGS) entry which is preliminary data.</text>
</comment>
<accession>A0A812PEK8</accession>
<dbReference type="GO" id="GO:0005507">
    <property type="term" value="F:copper ion binding"/>
    <property type="evidence" value="ECO:0007669"/>
    <property type="project" value="TreeGrafter"/>
</dbReference>
<keyword evidence="2" id="KW-1133">Transmembrane helix</keyword>
<dbReference type="Proteomes" id="UP000649617">
    <property type="component" value="Unassembled WGS sequence"/>
</dbReference>
<evidence type="ECO:0000256" key="1">
    <source>
        <dbReference type="ARBA" id="ARBA00022967"/>
    </source>
</evidence>